<feature type="compositionally biased region" description="Polar residues" evidence="1">
    <location>
        <begin position="44"/>
        <end position="58"/>
    </location>
</feature>
<accession>A0A0A0KQ90</accession>
<reference evidence="2 3" key="1">
    <citation type="journal article" date="2009" name="Nat. Genet.">
        <title>The genome of the cucumber, Cucumis sativus L.</title>
        <authorList>
            <person name="Huang S."/>
            <person name="Li R."/>
            <person name="Zhang Z."/>
            <person name="Li L."/>
            <person name="Gu X."/>
            <person name="Fan W."/>
            <person name="Lucas W.J."/>
            <person name="Wang X."/>
            <person name="Xie B."/>
            <person name="Ni P."/>
            <person name="Ren Y."/>
            <person name="Zhu H."/>
            <person name="Li J."/>
            <person name="Lin K."/>
            <person name="Jin W."/>
            <person name="Fei Z."/>
            <person name="Li G."/>
            <person name="Staub J."/>
            <person name="Kilian A."/>
            <person name="van der Vossen E.A."/>
            <person name="Wu Y."/>
            <person name="Guo J."/>
            <person name="He J."/>
            <person name="Jia Z."/>
            <person name="Ren Y."/>
            <person name="Tian G."/>
            <person name="Lu Y."/>
            <person name="Ruan J."/>
            <person name="Qian W."/>
            <person name="Wang M."/>
            <person name="Huang Q."/>
            <person name="Li B."/>
            <person name="Xuan Z."/>
            <person name="Cao J."/>
            <person name="Asan"/>
            <person name="Wu Z."/>
            <person name="Zhang J."/>
            <person name="Cai Q."/>
            <person name="Bai Y."/>
            <person name="Zhao B."/>
            <person name="Han Y."/>
            <person name="Li Y."/>
            <person name="Li X."/>
            <person name="Wang S."/>
            <person name="Shi Q."/>
            <person name="Liu S."/>
            <person name="Cho W.K."/>
            <person name="Kim J.Y."/>
            <person name="Xu Y."/>
            <person name="Heller-Uszynska K."/>
            <person name="Miao H."/>
            <person name="Cheng Z."/>
            <person name="Zhang S."/>
            <person name="Wu J."/>
            <person name="Yang Y."/>
            <person name="Kang H."/>
            <person name="Li M."/>
            <person name="Liang H."/>
            <person name="Ren X."/>
            <person name="Shi Z."/>
            <person name="Wen M."/>
            <person name="Jian M."/>
            <person name="Yang H."/>
            <person name="Zhang G."/>
            <person name="Yang Z."/>
            <person name="Chen R."/>
            <person name="Liu S."/>
            <person name="Li J."/>
            <person name="Ma L."/>
            <person name="Liu H."/>
            <person name="Zhou Y."/>
            <person name="Zhao J."/>
            <person name="Fang X."/>
            <person name="Li G."/>
            <person name="Fang L."/>
            <person name="Li Y."/>
            <person name="Liu D."/>
            <person name="Zheng H."/>
            <person name="Zhang Y."/>
            <person name="Qin N."/>
            <person name="Li Z."/>
            <person name="Yang G."/>
            <person name="Yang S."/>
            <person name="Bolund L."/>
            <person name="Kristiansen K."/>
            <person name="Zheng H."/>
            <person name="Li S."/>
            <person name="Zhang X."/>
            <person name="Yang H."/>
            <person name="Wang J."/>
            <person name="Sun R."/>
            <person name="Zhang B."/>
            <person name="Jiang S."/>
            <person name="Wang J."/>
            <person name="Du Y."/>
            <person name="Li S."/>
        </authorList>
    </citation>
    <scope>NUCLEOTIDE SEQUENCE [LARGE SCALE GENOMIC DNA]</scope>
    <source>
        <strain evidence="3">cv. 9930</strain>
    </source>
</reference>
<protein>
    <submittedName>
        <fullName evidence="2">Uncharacterized protein</fullName>
    </submittedName>
</protein>
<evidence type="ECO:0000256" key="1">
    <source>
        <dbReference type="SAM" id="MobiDB-lite"/>
    </source>
</evidence>
<reference evidence="2 3" key="2">
    <citation type="journal article" date="2009" name="PLoS ONE">
        <title>An integrated genetic and cytogenetic map of the cucumber genome.</title>
        <authorList>
            <person name="Ren Y."/>
            <person name="Zhang Z."/>
            <person name="Liu J."/>
            <person name="Staub J.E."/>
            <person name="Han Y."/>
            <person name="Cheng Z."/>
            <person name="Li X."/>
            <person name="Lu J."/>
            <person name="Miao H."/>
            <person name="Kang H."/>
            <person name="Xie B."/>
            <person name="Gu X."/>
            <person name="Wang X."/>
            <person name="Du Y."/>
            <person name="Jin W."/>
            <person name="Huang S."/>
        </authorList>
    </citation>
    <scope>NUCLEOTIDE SEQUENCE [LARGE SCALE GENOMIC DNA]</scope>
    <source>
        <strain evidence="3">cv. 9930</strain>
    </source>
</reference>
<sequence>MAVAIDGSMRLASGGHKKNGGQMVDDGSMRLAGGGHEKIEVKDSSTWQLLENSQQSSS</sequence>
<dbReference type="Gramene" id="KGN51009">
    <property type="protein sequence ID" value="KGN51009"/>
    <property type="gene ID" value="Csa_5G406540"/>
</dbReference>
<proteinExistence type="predicted"/>
<evidence type="ECO:0000313" key="2">
    <source>
        <dbReference type="EMBL" id="KGN51009.1"/>
    </source>
</evidence>
<dbReference type="AlphaFoldDB" id="A0A0A0KQ90"/>
<gene>
    <name evidence="2" type="ORF">Csa_5G406540</name>
</gene>
<dbReference type="EMBL" id="CM002926">
    <property type="protein sequence ID" value="KGN51009.1"/>
    <property type="molecule type" value="Genomic_DNA"/>
</dbReference>
<feature type="region of interest" description="Disordered" evidence="1">
    <location>
        <begin position="1"/>
        <end position="58"/>
    </location>
</feature>
<organism evidence="2 3">
    <name type="scientific">Cucumis sativus</name>
    <name type="common">Cucumber</name>
    <dbReference type="NCBI Taxonomy" id="3659"/>
    <lineage>
        <taxon>Eukaryota</taxon>
        <taxon>Viridiplantae</taxon>
        <taxon>Streptophyta</taxon>
        <taxon>Embryophyta</taxon>
        <taxon>Tracheophyta</taxon>
        <taxon>Spermatophyta</taxon>
        <taxon>Magnoliopsida</taxon>
        <taxon>eudicotyledons</taxon>
        <taxon>Gunneridae</taxon>
        <taxon>Pentapetalae</taxon>
        <taxon>rosids</taxon>
        <taxon>fabids</taxon>
        <taxon>Cucurbitales</taxon>
        <taxon>Cucurbitaceae</taxon>
        <taxon>Benincaseae</taxon>
        <taxon>Cucumis</taxon>
    </lineage>
</organism>
<reference evidence="2 3" key="3">
    <citation type="journal article" date="2010" name="BMC Genomics">
        <title>Transcriptome sequencing and comparative analysis of cucumber flowers with different sex types.</title>
        <authorList>
            <person name="Guo S."/>
            <person name="Zheng Y."/>
            <person name="Joung J.G."/>
            <person name="Liu S."/>
            <person name="Zhang Z."/>
            <person name="Crasta O.R."/>
            <person name="Sobral B.W."/>
            <person name="Xu Y."/>
            <person name="Huang S."/>
            <person name="Fei Z."/>
        </authorList>
    </citation>
    <scope>NUCLEOTIDE SEQUENCE [LARGE SCALE GENOMIC DNA]</scope>
    <source>
        <strain evidence="3">cv. 9930</strain>
    </source>
</reference>
<name>A0A0A0KQ90_CUCSA</name>
<evidence type="ECO:0000313" key="3">
    <source>
        <dbReference type="Proteomes" id="UP000029981"/>
    </source>
</evidence>
<keyword evidence="3" id="KW-1185">Reference proteome</keyword>
<reference evidence="2 3" key="4">
    <citation type="journal article" date="2011" name="BMC Genomics">
        <title>RNA-Seq improves annotation of protein-coding genes in the cucumber genome.</title>
        <authorList>
            <person name="Li Z."/>
            <person name="Zhang Z."/>
            <person name="Yan P."/>
            <person name="Huang S."/>
            <person name="Fei Z."/>
            <person name="Lin K."/>
        </authorList>
    </citation>
    <scope>NUCLEOTIDE SEQUENCE [LARGE SCALE GENOMIC DNA]</scope>
    <source>
        <strain evidence="3">cv. 9930</strain>
    </source>
</reference>
<dbReference type="Proteomes" id="UP000029981">
    <property type="component" value="Chromosome 5"/>
</dbReference>